<dbReference type="GO" id="GO:0050660">
    <property type="term" value="F:flavin adenine dinucleotide binding"/>
    <property type="evidence" value="ECO:0007669"/>
    <property type="project" value="InterPro"/>
</dbReference>
<dbReference type="InterPro" id="IPR007867">
    <property type="entry name" value="GMC_OxRtase_C"/>
</dbReference>
<evidence type="ECO:0000256" key="2">
    <source>
        <dbReference type="ARBA" id="ARBA00010790"/>
    </source>
</evidence>
<evidence type="ECO:0000259" key="8">
    <source>
        <dbReference type="PROSITE" id="PS00624"/>
    </source>
</evidence>
<dbReference type="Pfam" id="PF05199">
    <property type="entry name" value="GMC_oxred_C"/>
    <property type="match status" value="1"/>
</dbReference>
<dbReference type="InterPro" id="IPR000172">
    <property type="entry name" value="GMC_OxRdtase_N"/>
</dbReference>
<evidence type="ECO:0000256" key="1">
    <source>
        <dbReference type="ARBA" id="ARBA00001974"/>
    </source>
</evidence>
<evidence type="ECO:0000256" key="4">
    <source>
        <dbReference type="ARBA" id="ARBA00022827"/>
    </source>
</evidence>
<dbReference type="PROSITE" id="PS00624">
    <property type="entry name" value="GMC_OXRED_2"/>
    <property type="match status" value="1"/>
</dbReference>
<comment type="caution">
    <text evidence="9">The sequence shown here is derived from an EMBL/GenBank/DDBJ whole genome shotgun (WGS) entry which is preliminary data.</text>
</comment>
<dbReference type="SUPFAM" id="SSF51905">
    <property type="entry name" value="FAD/NAD(P)-binding domain"/>
    <property type="match status" value="1"/>
</dbReference>
<feature type="domain" description="Glucose-methanol-choline oxidoreductase N-terminal" evidence="7">
    <location>
        <begin position="85"/>
        <end position="108"/>
    </location>
</feature>
<dbReference type="Pfam" id="PF00732">
    <property type="entry name" value="GMC_oxred_N"/>
    <property type="match status" value="1"/>
</dbReference>
<dbReference type="AlphaFoldDB" id="A0A5B0DV71"/>
<proteinExistence type="inferred from homology"/>
<name>A0A5B0DV71_9HYPH</name>
<accession>A0A5B0DV71</accession>
<protein>
    <submittedName>
        <fullName evidence="9">GMC family oxidoreductase</fullName>
    </submittedName>
</protein>
<dbReference type="PROSITE" id="PS00623">
    <property type="entry name" value="GMC_OXRED_1"/>
    <property type="match status" value="1"/>
</dbReference>
<dbReference type="Gene3D" id="3.30.560.10">
    <property type="entry name" value="Glucose Oxidase, domain 3"/>
    <property type="match status" value="1"/>
</dbReference>
<dbReference type="PIRSF" id="PIRSF000137">
    <property type="entry name" value="Alcohol_oxidase"/>
    <property type="match status" value="1"/>
</dbReference>
<keyword evidence="3 6" id="KW-0285">Flavoprotein</keyword>
<evidence type="ECO:0000256" key="3">
    <source>
        <dbReference type="ARBA" id="ARBA00022630"/>
    </source>
</evidence>
<evidence type="ECO:0000313" key="10">
    <source>
        <dbReference type="Proteomes" id="UP000324738"/>
    </source>
</evidence>
<evidence type="ECO:0000259" key="7">
    <source>
        <dbReference type="PROSITE" id="PS00623"/>
    </source>
</evidence>
<gene>
    <name evidence="9" type="ORF">FPY71_07535</name>
</gene>
<comment type="similarity">
    <text evidence="2 6">Belongs to the GMC oxidoreductase family.</text>
</comment>
<keyword evidence="10" id="KW-1185">Reference proteome</keyword>
<feature type="domain" description="Glucose-methanol-choline oxidoreductase N-terminal" evidence="8">
    <location>
        <begin position="257"/>
        <end position="271"/>
    </location>
</feature>
<dbReference type="EMBL" id="VTWH01000002">
    <property type="protein sequence ID" value="KAA0970366.1"/>
    <property type="molecule type" value="Genomic_DNA"/>
</dbReference>
<comment type="cofactor">
    <cofactor evidence="1 5">
        <name>FAD</name>
        <dbReference type="ChEBI" id="CHEBI:57692"/>
    </cofactor>
</comment>
<dbReference type="InterPro" id="IPR036188">
    <property type="entry name" value="FAD/NAD-bd_sf"/>
</dbReference>
<dbReference type="Gene3D" id="3.50.50.60">
    <property type="entry name" value="FAD/NAD(P)-binding domain"/>
    <property type="match status" value="1"/>
</dbReference>
<dbReference type="InterPro" id="IPR012132">
    <property type="entry name" value="GMC_OxRdtase"/>
</dbReference>
<evidence type="ECO:0000256" key="6">
    <source>
        <dbReference type="RuleBase" id="RU003968"/>
    </source>
</evidence>
<dbReference type="Proteomes" id="UP000324738">
    <property type="component" value="Unassembled WGS sequence"/>
</dbReference>
<dbReference type="SUPFAM" id="SSF54373">
    <property type="entry name" value="FAD-linked reductases, C-terminal domain"/>
    <property type="match status" value="1"/>
</dbReference>
<evidence type="ECO:0000256" key="5">
    <source>
        <dbReference type="PIRSR" id="PIRSR000137-2"/>
    </source>
</evidence>
<evidence type="ECO:0000313" key="9">
    <source>
        <dbReference type="EMBL" id="KAA0970366.1"/>
    </source>
</evidence>
<dbReference type="PANTHER" id="PTHR11552:SF147">
    <property type="entry name" value="CHOLINE DEHYDROGENASE, MITOCHONDRIAL"/>
    <property type="match status" value="1"/>
</dbReference>
<sequence length="541" mass="59398">MKPQPEHYDYIVIGAGSAGAVVASRLSERSNLKILLLEAGQAERGLKFRLPVLTPFALAQSRANWGFETALEEGLGGRRLSWPRGRGLGGSSLVNGMLWVRGDAAEYDLWAQNGCHGWSYSDLLPHFKRSERFSAVRNEQRGHDGNVSVAIHRPTDRLTDAFLAACRNQQIPLIEDYNAGVSEGAGYLQFNLRNGLRHGTDFAYLESAGKRSNLHIETRAYVRQIQLQGTRAVGVSYQRDGKEHQAHARSEIILCCGAVQSPQLLELSGIGNEEILSQAGVQTRVHLPGVGENLRDHLNSRLSFATSYRGTLNDVQHSYRWKALAGLNWLARRGGPLSIIGATAHAWVRTAPHLRRADAKIQLLHYSADHANGNISAQLDAAPGFSLSTFVLRPESVGSTHIRAPENTMQPHISPNYLTHAEDQASTIRSFQMIRTLADDAEFARLITRQDQRLSTLHSDDEILSWARESGLSSYHPIGTCRMGHDEMAVVDDKLRVRGLHGLRVADASVMPTMPSSNTHAPSVMIGEKAASMILTGDAAV</sequence>
<dbReference type="RefSeq" id="WP_149299276.1">
    <property type="nucleotide sequence ID" value="NZ_VTWH01000002.1"/>
</dbReference>
<feature type="binding site" evidence="5">
    <location>
        <position position="222"/>
    </location>
    <ligand>
        <name>FAD</name>
        <dbReference type="ChEBI" id="CHEBI:57692"/>
    </ligand>
</feature>
<reference evidence="9 10" key="1">
    <citation type="submission" date="2019-08" db="EMBL/GenBank/DDBJ databases">
        <title>Aureimonas fodiniaquatilis sp. nov., isolated from a coal mine wastewater.</title>
        <authorList>
            <person name="Kim W."/>
        </authorList>
    </citation>
    <scope>NUCLEOTIDE SEQUENCE [LARGE SCALE GENOMIC DNA]</scope>
    <source>
        <strain evidence="9 10">CAU 1482</strain>
    </source>
</reference>
<dbReference type="OrthoDB" id="9785276at2"/>
<organism evidence="9 10">
    <name type="scientific">Aureimonas fodinaquatilis</name>
    <dbReference type="NCBI Taxonomy" id="2565783"/>
    <lineage>
        <taxon>Bacteria</taxon>
        <taxon>Pseudomonadati</taxon>
        <taxon>Pseudomonadota</taxon>
        <taxon>Alphaproteobacteria</taxon>
        <taxon>Hyphomicrobiales</taxon>
        <taxon>Aurantimonadaceae</taxon>
        <taxon>Aureimonas</taxon>
    </lineage>
</organism>
<dbReference type="GO" id="GO:0016614">
    <property type="term" value="F:oxidoreductase activity, acting on CH-OH group of donors"/>
    <property type="evidence" value="ECO:0007669"/>
    <property type="project" value="InterPro"/>
</dbReference>
<dbReference type="PANTHER" id="PTHR11552">
    <property type="entry name" value="GLUCOSE-METHANOL-CHOLINE GMC OXIDOREDUCTASE"/>
    <property type="match status" value="1"/>
</dbReference>
<keyword evidence="4 5" id="KW-0274">FAD</keyword>